<feature type="transmembrane region" description="Helical" evidence="6">
    <location>
        <begin position="173"/>
        <end position="192"/>
    </location>
</feature>
<evidence type="ECO:0000256" key="1">
    <source>
        <dbReference type="ARBA" id="ARBA00004141"/>
    </source>
</evidence>
<dbReference type="RefSeq" id="WP_309865722.1">
    <property type="nucleotide sequence ID" value="NZ_JAVDQG010000004.1"/>
</dbReference>
<dbReference type="Proteomes" id="UP001185012">
    <property type="component" value="Unassembled WGS sequence"/>
</dbReference>
<feature type="transmembrane region" description="Helical" evidence="6">
    <location>
        <begin position="317"/>
        <end position="336"/>
    </location>
</feature>
<name>A0ABU1IP53_9BACL</name>
<evidence type="ECO:0000256" key="2">
    <source>
        <dbReference type="ARBA" id="ARBA00008974"/>
    </source>
</evidence>
<proteinExistence type="inferred from homology"/>
<evidence type="ECO:0000256" key="5">
    <source>
        <dbReference type="ARBA" id="ARBA00023136"/>
    </source>
</evidence>
<dbReference type="EMBL" id="JAVDQG010000004">
    <property type="protein sequence ID" value="MDR6226173.1"/>
    <property type="molecule type" value="Genomic_DNA"/>
</dbReference>
<feature type="transmembrane region" description="Helical" evidence="6">
    <location>
        <begin position="413"/>
        <end position="435"/>
    </location>
</feature>
<dbReference type="PANTHER" id="PTHR30569">
    <property type="entry name" value="CYTOSINE TRANSPORTER CODB"/>
    <property type="match status" value="1"/>
</dbReference>
<feature type="transmembrane region" description="Helical" evidence="6">
    <location>
        <begin position="383"/>
        <end position="401"/>
    </location>
</feature>
<feature type="transmembrane region" description="Helical" evidence="6">
    <location>
        <begin position="342"/>
        <end position="362"/>
    </location>
</feature>
<dbReference type="InterPro" id="IPR001248">
    <property type="entry name" value="Pur-cyt_permease"/>
</dbReference>
<protein>
    <submittedName>
        <fullName evidence="7">Cytosine permease</fullName>
    </submittedName>
</protein>
<comment type="caution">
    <text evidence="7">The sequence shown here is derived from an EMBL/GenBank/DDBJ whole genome shotgun (WGS) entry which is preliminary data.</text>
</comment>
<feature type="transmembrane region" description="Helical" evidence="6">
    <location>
        <begin position="108"/>
        <end position="128"/>
    </location>
</feature>
<evidence type="ECO:0000256" key="4">
    <source>
        <dbReference type="ARBA" id="ARBA00022989"/>
    </source>
</evidence>
<feature type="transmembrane region" description="Helical" evidence="6">
    <location>
        <begin position="61"/>
        <end position="87"/>
    </location>
</feature>
<dbReference type="PANTHER" id="PTHR30569:SF0">
    <property type="entry name" value="CYTOSINE PERMEASE"/>
    <property type="match status" value="1"/>
</dbReference>
<dbReference type="InterPro" id="IPR030191">
    <property type="entry name" value="CodB"/>
</dbReference>
<reference evidence="7 8" key="1">
    <citation type="submission" date="2023-07" db="EMBL/GenBank/DDBJ databases">
        <title>Genomic Encyclopedia of Type Strains, Phase IV (KMG-IV): sequencing the most valuable type-strain genomes for metagenomic binning, comparative biology and taxonomic classification.</title>
        <authorList>
            <person name="Goeker M."/>
        </authorList>
    </citation>
    <scope>NUCLEOTIDE SEQUENCE [LARGE SCALE GENOMIC DNA]</scope>
    <source>
        <strain evidence="7 8">DSM 45903</strain>
    </source>
</reference>
<sequence>MSKQTGGLDYLTFFSKDDYARQPVPIGDRRGWFPMILVWFALGTDIVAALIGSVLAQGQTVMMAIIAVVIANVILGVIGGLCCYIGATTGLPTGIITRFAFGENGAKVVTWVIMLVFFAAFGVTVGLFGESLHYLLLEVFGIEIPVAWAGVIGGVLMTITATVGYIAIERLSIVAFPLMLFLMGGLFATVLGTEGKADILTALPRGGITMTLGSAISFVVASWMIIVVICPDIARWAKTRKQAFFSGFFGFLLGNSMMITLAIFLVRITGIEDVIDIFLSIGWGLFAIMILILAQWTTNDNLLYSSGLALSSLIRFLPKYALTLIVGVVGSAIAFFQIHNYFLVYITLMGSLLSPIAAIYLVEYFFLNRHRFMFAFIQDKKVAPVYWTAIISWVCASSVGIMTTPAEEGGLGLFTITTASSIDTFLIAAILHFVLGKFTSLNRPQKEETAHA</sequence>
<feature type="transmembrane region" description="Helical" evidence="6">
    <location>
        <begin position="148"/>
        <end position="168"/>
    </location>
</feature>
<evidence type="ECO:0000256" key="6">
    <source>
        <dbReference type="SAM" id="Phobius"/>
    </source>
</evidence>
<dbReference type="Pfam" id="PF02133">
    <property type="entry name" value="Transp_cyt_pur"/>
    <property type="match status" value="1"/>
</dbReference>
<keyword evidence="5 6" id="KW-0472">Membrane</keyword>
<organism evidence="7 8">
    <name type="scientific">Desmospora profundinema</name>
    <dbReference type="NCBI Taxonomy" id="1571184"/>
    <lineage>
        <taxon>Bacteria</taxon>
        <taxon>Bacillati</taxon>
        <taxon>Bacillota</taxon>
        <taxon>Bacilli</taxon>
        <taxon>Bacillales</taxon>
        <taxon>Thermoactinomycetaceae</taxon>
        <taxon>Desmospora</taxon>
    </lineage>
</organism>
<gene>
    <name evidence="7" type="ORF">JOE21_002179</name>
</gene>
<dbReference type="Gene3D" id="1.10.4160.10">
    <property type="entry name" value="Hydantoin permease"/>
    <property type="match status" value="1"/>
</dbReference>
<comment type="subcellular location">
    <subcellularLocation>
        <location evidence="1">Membrane</location>
        <topology evidence="1">Multi-pass membrane protein</topology>
    </subcellularLocation>
</comment>
<keyword evidence="8" id="KW-1185">Reference proteome</keyword>
<evidence type="ECO:0000313" key="7">
    <source>
        <dbReference type="EMBL" id="MDR6226173.1"/>
    </source>
</evidence>
<keyword evidence="4 6" id="KW-1133">Transmembrane helix</keyword>
<feature type="transmembrane region" description="Helical" evidence="6">
    <location>
        <begin position="243"/>
        <end position="265"/>
    </location>
</feature>
<accession>A0ABU1IP53</accession>
<comment type="similarity">
    <text evidence="2">Belongs to the purine-cytosine permease (2.A.39) family.</text>
</comment>
<keyword evidence="3 6" id="KW-0812">Transmembrane</keyword>
<feature type="transmembrane region" description="Helical" evidence="6">
    <location>
        <begin position="31"/>
        <end position="55"/>
    </location>
</feature>
<feature type="transmembrane region" description="Helical" evidence="6">
    <location>
        <begin position="212"/>
        <end position="231"/>
    </location>
</feature>
<feature type="transmembrane region" description="Helical" evidence="6">
    <location>
        <begin position="277"/>
        <end position="296"/>
    </location>
</feature>
<evidence type="ECO:0000313" key="8">
    <source>
        <dbReference type="Proteomes" id="UP001185012"/>
    </source>
</evidence>
<evidence type="ECO:0000256" key="3">
    <source>
        <dbReference type="ARBA" id="ARBA00022692"/>
    </source>
</evidence>